<keyword evidence="7 9" id="KW-0472">Membrane</keyword>
<evidence type="ECO:0000256" key="7">
    <source>
        <dbReference type="ARBA" id="ARBA00023136"/>
    </source>
</evidence>
<comment type="similarity">
    <text evidence="8 9">Belongs to the TRAP transporter small permease family.</text>
</comment>
<dbReference type="InterPro" id="IPR055348">
    <property type="entry name" value="DctQ"/>
</dbReference>
<evidence type="ECO:0000313" key="11">
    <source>
        <dbReference type="EMBL" id="OFC72519.1"/>
    </source>
</evidence>
<evidence type="ECO:0000256" key="2">
    <source>
        <dbReference type="ARBA" id="ARBA00022448"/>
    </source>
</evidence>
<keyword evidence="5 9" id="KW-0812">Transmembrane</keyword>
<dbReference type="Pfam" id="PF04290">
    <property type="entry name" value="DctQ"/>
    <property type="match status" value="1"/>
</dbReference>
<keyword evidence="2 9" id="KW-0813">Transport</keyword>
<evidence type="ECO:0000256" key="5">
    <source>
        <dbReference type="ARBA" id="ARBA00022692"/>
    </source>
</evidence>
<comment type="subcellular location">
    <subcellularLocation>
        <location evidence="1 9">Cell inner membrane</location>
        <topology evidence="1 9">Multi-pass membrane protein</topology>
    </subcellularLocation>
</comment>
<organism evidence="11 12">
    <name type="scientific">Alteromonas confluentis</name>
    <dbReference type="NCBI Taxonomy" id="1656094"/>
    <lineage>
        <taxon>Bacteria</taxon>
        <taxon>Pseudomonadati</taxon>
        <taxon>Pseudomonadota</taxon>
        <taxon>Gammaproteobacteria</taxon>
        <taxon>Alteromonadales</taxon>
        <taxon>Alteromonadaceae</taxon>
        <taxon>Alteromonas/Salinimonas group</taxon>
        <taxon>Alteromonas</taxon>
    </lineage>
</organism>
<evidence type="ECO:0000256" key="6">
    <source>
        <dbReference type="ARBA" id="ARBA00022989"/>
    </source>
</evidence>
<evidence type="ECO:0000259" key="10">
    <source>
        <dbReference type="Pfam" id="PF04290"/>
    </source>
</evidence>
<keyword evidence="12" id="KW-1185">Reference proteome</keyword>
<keyword evidence="4 9" id="KW-0997">Cell inner membrane</keyword>
<reference evidence="11 12" key="1">
    <citation type="submission" date="2016-08" db="EMBL/GenBank/DDBJ databases">
        <authorList>
            <person name="Seilhamer J.J."/>
        </authorList>
    </citation>
    <scope>NUCLEOTIDE SEQUENCE [LARGE SCALE GENOMIC DNA]</scope>
    <source>
        <strain evidence="11 12">KCTC 42603</strain>
    </source>
</reference>
<feature type="transmembrane region" description="Helical" evidence="9">
    <location>
        <begin position="12"/>
        <end position="32"/>
    </location>
</feature>
<dbReference type="GO" id="GO:0022857">
    <property type="term" value="F:transmembrane transporter activity"/>
    <property type="evidence" value="ECO:0007669"/>
    <property type="project" value="UniProtKB-UniRule"/>
</dbReference>
<dbReference type="PANTHER" id="PTHR35011">
    <property type="entry name" value="2,3-DIKETO-L-GULONATE TRAP TRANSPORTER SMALL PERMEASE PROTEIN YIAM"/>
    <property type="match status" value="1"/>
</dbReference>
<dbReference type="OrthoDB" id="9791324at2"/>
<proteinExistence type="inferred from homology"/>
<sequence length="176" mass="19967">MRQFINKAEDALIGILLVLTTLLVFIEVVLRFGFDTGLHWSQEVTSILVGWMVLLGASWALRERAHIGVDFLLEKFSEKVRPWIVAIGCLASLTYCVLIGYGGYVYLSKMKLIGLELDDLPVPKWIAFSVMVIGFVLLGYRILEILFNIIRGKEDTFHVHQANDVSKAFDESEEMK</sequence>
<dbReference type="PANTHER" id="PTHR35011:SF2">
    <property type="entry name" value="2,3-DIKETO-L-GULONATE TRAP TRANSPORTER SMALL PERMEASE PROTEIN YIAM"/>
    <property type="match status" value="1"/>
</dbReference>
<comment type="subunit">
    <text evidence="9">The complex comprises the extracytoplasmic solute receptor protein and the two transmembrane proteins.</text>
</comment>
<evidence type="ECO:0000256" key="9">
    <source>
        <dbReference type="RuleBase" id="RU369079"/>
    </source>
</evidence>
<feature type="domain" description="Tripartite ATP-independent periplasmic transporters DctQ component" evidence="10">
    <location>
        <begin position="21"/>
        <end position="151"/>
    </location>
</feature>
<evidence type="ECO:0000256" key="1">
    <source>
        <dbReference type="ARBA" id="ARBA00004429"/>
    </source>
</evidence>
<feature type="transmembrane region" description="Helical" evidence="9">
    <location>
        <begin position="44"/>
        <end position="62"/>
    </location>
</feature>
<feature type="transmembrane region" description="Helical" evidence="9">
    <location>
        <begin position="125"/>
        <end position="143"/>
    </location>
</feature>
<evidence type="ECO:0000313" key="12">
    <source>
        <dbReference type="Proteomes" id="UP000175691"/>
    </source>
</evidence>
<dbReference type="AlphaFoldDB" id="A0A1E7ZG87"/>
<dbReference type="GO" id="GO:0015740">
    <property type="term" value="P:C4-dicarboxylate transport"/>
    <property type="evidence" value="ECO:0007669"/>
    <property type="project" value="TreeGrafter"/>
</dbReference>
<comment type="function">
    <text evidence="9">Part of the tripartite ATP-independent periplasmic (TRAP) transport system.</text>
</comment>
<dbReference type="RefSeq" id="WP_070123433.1">
    <property type="nucleotide sequence ID" value="NZ_MDHN01000004.1"/>
</dbReference>
<dbReference type="STRING" id="1656094.BFC18_02910"/>
<keyword evidence="6 9" id="KW-1133">Transmembrane helix</keyword>
<dbReference type="InterPro" id="IPR007387">
    <property type="entry name" value="TRAP_DctQ"/>
</dbReference>
<dbReference type="EMBL" id="MDHN01000004">
    <property type="protein sequence ID" value="OFC72519.1"/>
    <property type="molecule type" value="Genomic_DNA"/>
</dbReference>
<comment type="caution">
    <text evidence="11">The sequence shown here is derived from an EMBL/GenBank/DDBJ whole genome shotgun (WGS) entry which is preliminary data.</text>
</comment>
<name>A0A1E7ZG87_9ALTE</name>
<accession>A0A1E7ZG87</accession>
<dbReference type="Proteomes" id="UP000175691">
    <property type="component" value="Unassembled WGS sequence"/>
</dbReference>
<dbReference type="GO" id="GO:0005886">
    <property type="term" value="C:plasma membrane"/>
    <property type="evidence" value="ECO:0007669"/>
    <property type="project" value="UniProtKB-SubCell"/>
</dbReference>
<evidence type="ECO:0000256" key="3">
    <source>
        <dbReference type="ARBA" id="ARBA00022475"/>
    </source>
</evidence>
<protein>
    <recommendedName>
        <fullName evidence="9">TRAP transporter small permease protein</fullName>
    </recommendedName>
</protein>
<evidence type="ECO:0000256" key="4">
    <source>
        <dbReference type="ARBA" id="ARBA00022519"/>
    </source>
</evidence>
<feature type="transmembrane region" description="Helical" evidence="9">
    <location>
        <begin position="83"/>
        <end position="105"/>
    </location>
</feature>
<evidence type="ECO:0000256" key="8">
    <source>
        <dbReference type="ARBA" id="ARBA00038436"/>
    </source>
</evidence>
<gene>
    <name evidence="11" type="ORF">BFC18_02910</name>
</gene>
<keyword evidence="3" id="KW-1003">Cell membrane</keyword>